<comment type="caution">
    <text evidence="1">The sequence shown here is derived from an EMBL/GenBank/DDBJ whole genome shotgun (WGS) entry which is preliminary data.</text>
</comment>
<evidence type="ECO:0008006" key="3">
    <source>
        <dbReference type="Google" id="ProtNLM"/>
    </source>
</evidence>
<dbReference type="InterPro" id="IPR026669">
    <property type="entry name" value="Arsenite_MeTrfase-like"/>
</dbReference>
<dbReference type="PANTHER" id="PTHR43675:SF30">
    <property type="entry name" value="CYCLOPROPANE-FATTY-ACYL-PHOSPHOLIPID SYNTHASE"/>
    <property type="match status" value="1"/>
</dbReference>
<dbReference type="SUPFAM" id="SSF53335">
    <property type="entry name" value="S-adenosyl-L-methionine-dependent methyltransferases"/>
    <property type="match status" value="1"/>
</dbReference>
<evidence type="ECO:0000313" key="2">
    <source>
        <dbReference type="Proteomes" id="UP001172457"/>
    </source>
</evidence>
<dbReference type="AlphaFoldDB" id="A0AA38S8P9"/>
<organism evidence="1 2">
    <name type="scientific">Centaurea solstitialis</name>
    <name type="common">yellow star-thistle</name>
    <dbReference type="NCBI Taxonomy" id="347529"/>
    <lineage>
        <taxon>Eukaryota</taxon>
        <taxon>Viridiplantae</taxon>
        <taxon>Streptophyta</taxon>
        <taxon>Embryophyta</taxon>
        <taxon>Tracheophyta</taxon>
        <taxon>Spermatophyta</taxon>
        <taxon>Magnoliopsida</taxon>
        <taxon>eudicotyledons</taxon>
        <taxon>Gunneridae</taxon>
        <taxon>Pentapetalae</taxon>
        <taxon>asterids</taxon>
        <taxon>campanulids</taxon>
        <taxon>Asterales</taxon>
        <taxon>Asteraceae</taxon>
        <taxon>Carduoideae</taxon>
        <taxon>Cardueae</taxon>
        <taxon>Centaureinae</taxon>
        <taxon>Centaurea</taxon>
    </lineage>
</organism>
<dbReference type="CDD" id="cd02440">
    <property type="entry name" value="AdoMet_MTases"/>
    <property type="match status" value="1"/>
</dbReference>
<dbReference type="EMBL" id="JARYMX010000008">
    <property type="protein sequence ID" value="KAJ9538275.1"/>
    <property type="molecule type" value="Genomic_DNA"/>
</dbReference>
<dbReference type="Pfam" id="PF02353">
    <property type="entry name" value="CMAS"/>
    <property type="match status" value="1"/>
</dbReference>
<dbReference type="SUPFAM" id="SSF51905">
    <property type="entry name" value="FAD/NAD(P)-binding domain"/>
    <property type="match status" value="1"/>
</dbReference>
<sequence>MQVTCPNIIEFFETLGVDMEISNMSFSVSLDEGHGYEWGNRNSFSSLFAQKMNVLNPCFLKILRELTNFKDDVLRYLQEVEHNQNNGYSETLSDFIQSHGYSELFQKAYLVPICSSIWPSPIEEVMKFSVSSILSYFRNHHLFQFFNGPQWLTVRNHSHTYIKKVKEELESRGCQIRTRCAVKCVSKIENGCLVLCEDGSQEKYHGCIIDADAPDTLRMLGEEATHEEMRILGAFSYVYSDIFLHHDKDLMPKNQRAWGALNFHGTKDNKVCLTYWLNVLQKIDDDGLPFLLTLNPSRPPKSTLLKQSMGQPMPTVAASKALVELDHIQGKSGIWFCGSYRGYGFHEDGLKAGMVAANAMINRSYEILNNPKQMVPSLMEVGARSVVVRFLRDYIAIGTLILLEEGGTMFTFEGNTKKSPLKVYMKIHNPQFYWKIATKADLGLADAYINGDFSMVDKRKGLLHMLMIFIFNRDLKTFASKSNKRGWWTPMLSTAIIASAKYFYHHITRQNTLTQTRRNISRHYDLSNELFALFMDETMSYSCAIFKSADEDLKTAQMRKISSLIEKAKVDKKHEVLEIGCGWGTLAIEIVKQTGCKYTGITLSEEQLKYAEGKVKECGLQDQIRFLLCDYRQLPENFKFDRIIS</sequence>
<dbReference type="GO" id="GO:0008168">
    <property type="term" value="F:methyltransferase activity"/>
    <property type="evidence" value="ECO:0007669"/>
    <property type="project" value="TreeGrafter"/>
</dbReference>
<name>A0AA38S8P9_9ASTR</name>
<accession>A0AA38S8P9</accession>
<keyword evidence="2" id="KW-1185">Reference proteome</keyword>
<gene>
    <name evidence="1" type="ORF">OSB04_031008</name>
</gene>
<dbReference type="Gene3D" id="3.40.50.150">
    <property type="entry name" value="Vaccinia Virus protein VP39"/>
    <property type="match status" value="1"/>
</dbReference>
<dbReference type="Proteomes" id="UP001172457">
    <property type="component" value="Chromosome 8"/>
</dbReference>
<proteinExistence type="predicted"/>
<evidence type="ECO:0000313" key="1">
    <source>
        <dbReference type="EMBL" id="KAJ9538275.1"/>
    </source>
</evidence>
<dbReference type="PANTHER" id="PTHR43675">
    <property type="entry name" value="ARSENITE METHYLTRANSFERASE"/>
    <property type="match status" value="1"/>
</dbReference>
<protein>
    <recommendedName>
        <fullName evidence="3">Cyclopropane-fatty-acyl-phospholipid synthase</fullName>
    </recommendedName>
</protein>
<dbReference type="InterPro" id="IPR036188">
    <property type="entry name" value="FAD/NAD-bd_sf"/>
</dbReference>
<reference evidence="1" key="1">
    <citation type="submission" date="2023-03" db="EMBL/GenBank/DDBJ databases">
        <title>Chromosome-scale reference genome and RAD-based genetic map of yellow starthistle (Centaurea solstitialis) reveal putative structural variation and QTLs associated with invader traits.</title>
        <authorList>
            <person name="Reatini B."/>
            <person name="Cang F.A."/>
            <person name="Jiang Q."/>
            <person name="Mckibben M.T.W."/>
            <person name="Barker M.S."/>
            <person name="Rieseberg L.H."/>
            <person name="Dlugosch K.M."/>
        </authorList>
    </citation>
    <scope>NUCLEOTIDE SEQUENCE</scope>
    <source>
        <strain evidence="1">CAN-66</strain>
        <tissue evidence="1">Leaf</tissue>
    </source>
</reference>
<dbReference type="InterPro" id="IPR029063">
    <property type="entry name" value="SAM-dependent_MTases_sf"/>
</dbReference>